<sequence length="106" mass="12179">MLFKSFRSKSSSKSTNNSSMAHRTSMDAHSHTTHYTQGDAMDTKGPTTNIMSSPESGKTTGSDDYQKFIEKSRKDAEREEKRKLKELKEAERRRQEVNMSPWASRM</sequence>
<evidence type="ECO:0000313" key="2">
    <source>
        <dbReference type="EMBL" id="CAG8975322.1"/>
    </source>
</evidence>
<protein>
    <submittedName>
        <fullName evidence="2">Uncharacterized protein</fullName>
    </submittedName>
</protein>
<accession>A0A9N9LMQ4</accession>
<dbReference type="AlphaFoldDB" id="A0A9N9LMQ4"/>
<feature type="compositionally biased region" description="Polar residues" evidence="1">
    <location>
        <begin position="45"/>
        <end position="63"/>
    </location>
</feature>
<name>A0A9N9LMQ4_9HELO</name>
<keyword evidence="3" id="KW-1185">Reference proteome</keyword>
<reference evidence="2" key="1">
    <citation type="submission" date="2021-07" db="EMBL/GenBank/DDBJ databases">
        <authorList>
            <person name="Durling M."/>
        </authorList>
    </citation>
    <scope>NUCLEOTIDE SEQUENCE</scope>
</reference>
<feature type="compositionally biased region" description="Low complexity" evidence="1">
    <location>
        <begin position="1"/>
        <end position="19"/>
    </location>
</feature>
<comment type="caution">
    <text evidence="2">The sequence shown here is derived from an EMBL/GenBank/DDBJ whole genome shotgun (WGS) entry which is preliminary data.</text>
</comment>
<feature type="compositionally biased region" description="Basic and acidic residues" evidence="1">
    <location>
        <begin position="64"/>
        <end position="96"/>
    </location>
</feature>
<dbReference type="OrthoDB" id="10402799at2759"/>
<evidence type="ECO:0000313" key="3">
    <source>
        <dbReference type="Proteomes" id="UP000701801"/>
    </source>
</evidence>
<feature type="region of interest" description="Disordered" evidence="1">
    <location>
        <begin position="1"/>
        <end position="106"/>
    </location>
</feature>
<gene>
    <name evidence="2" type="ORF">HYALB_00005652</name>
</gene>
<evidence type="ECO:0000256" key="1">
    <source>
        <dbReference type="SAM" id="MobiDB-lite"/>
    </source>
</evidence>
<dbReference type="EMBL" id="CAJVRM010000133">
    <property type="protein sequence ID" value="CAG8975322.1"/>
    <property type="molecule type" value="Genomic_DNA"/>
</dbReference>
<dbReference type="Proteomes" id="UP000701801">
    <property type="component" value="Unassembled WGS sequence"/>
</dbReference>
<organism evidence="2 3">
    <name type="scientific">Hymenoscyphus albidus</name>
    <dbReference type="NCBI Taxonomy" id="595503"/>
    <lineage>
        <taxon>Eukaryota</taxon>
        <taxon>Fungi</taxon>
        <taxon>Dikarya</taxon>
        <taxon>Ascomycota</taxon>
        <taxon>Pezizomycotina</taxon>
        <taxon>Leotiomycetes</taxon>
        <taxon>Helotiales</taxon>
        <taxon>Helotiaceae</taxon>
        <taxon>Hymenoscyphus</taxon>
    </lineage>
</organism>
<proteinExistence type="predicted"/>